<dbReference type="Pfam" id="PF01138">
    <property type="entry name" value="RNase_PH"/>
    <property type="match status" value="2"/>
</dbReference>
<gene>
    <name evidence="7" type="primary">pnp</name>
    <name evidence="9" type="ORF">KDD93_00685</name>
</gene>
<comment type="function">
    <text evidence="7">Involved in mRNA degradation. Catalyzes the phosphorolysis of single-stranded polyribonucleotides processively in the 3'- to 5'-direction.</text>
</comment>
<dbReference type="Proteomes" id="UP000682951">
    <property type="component" value="Unassembled WGS sequence"/>
</dbReference>
<sequence>MQYSIEVNNQVEVFDLNKVAKQAAGAVLLRVKNTVVLATVARDDTQVSEDFLPLTVQYLEKSYAAGRIPGGYVKRETKPGEFETLTSRIIDRSLRPLFPKGYAYPTQIVVMVLSADPEVDLQVVGLNAASVALYLSDIPVNRPVCGVRVGYIDDKFVINPSNTELKSSALDLYVAGTKDELLMIEMRSIAQQSSQVIPIVAIDPMIDPSLSESIAQKQSMNEFSEDKMLEAIDVAAQAILRASSAYEEAFAPHKKEDAILELKPEIENENIAIYIDKFYKNDVKNAINQMAKSERASELNKIAKQILSDEVAQKEGWEEAVISNVLAKFKKKIVREQIINDRVRADGRALDEVRPISIETNLLPNAHGSCLFTRGQTQALVIATLGTDSDAQMYDMLTEKSALTEKFMFNYNFPGFSVGEASPLKAPGRRELGHGNLAKRALMPSINISSPYTIRVVSEILESNGSSSMASVCGGSLALRAAGVDTQKLVAGVAMGLVFEGDQHAVLTDIMGLEDHDGDMDFKVAGSRDGITALQMDIKLGGISLEVLKEALYQAKRGRDHILNLMEQADAKIEINDDVLPKLELFSVDPSKIVDIIGQAGKTIKEIIEKFEVSIDLDREKGEVKIAGDAKKNVDAAKDYIISITSKDNSRGGFKKHGDRRDKDKLKSVFNIGDEFDGVVKNIVDFGVFIELKDGVDGLLHISKIKTPFNVGDRVKVYVSEQKGNKISLSLVE</sequence>
<evidence type="ECO:0000256" key="2">
    <source>
        <dbReference type="ARBA" id="ARBA00022490"/>
    </source>
</evidence>
<dbReference type="HAMAP" id="MF_01595">
    <property type="entry name" value="PNPase"/>
    <property type="match status" value="1"/>
</dbReference>
<keyword evidence="10" id="KW-1185">Reference proteome</keyword>
<keyword evidence="3 7" id="KW-0808">Transferase</keyword>
<dbReference type="PROSITE" id="PS50084">
    <property type="entry name" value="KH_TYPE_1"/>
    <property type="match status" value="1"/>
</dbReference>
<dbReference type="EMBL" id="JAGSSW010000001">
    <property type="protein sequence ID" value="MBR8463089.1"/>
    <property type="molecule type" value="Genomic_DNA"/>
</dbReference>
<dbReference type="PIRSF" id="PIRSF005499">
    <property type="entry name" value="PNPase"/>
    <property type="match status" value="1"/>
</dbReference>
<keyword evidence="4 7" id="KW-0548">Nucleotidyltransferase</keyword>
<dbReference type="Gene3D" id="3.30.1370.10">
    <property type="entry name" value="K Homology domain, type 1"/>
    <property type="match status" value="1"/>
</dbReference>
<dbReference type="InterPro" id="IPR036612">
    <property type="entry name" value="KH_dom_type_1_sf"/>
</dbReference>
<keyword evidence="7" id="KW-0479">Metal-binding</keyword>
<dbReference type="InterPro" id="IPR015847">
    <property type="entry name" value="ExoRNase_PH_dom2"/>
</dbReference>
<dbReference type="SUPFAM" id="SSF50249">
    <property type="entry name" value="Nucleic acid-binding proteins"/>
    <property type="match status" value="1"/>
</dbReference>
<dbReference type="NCBIfam" id="NF008805">
    <property type="entry name" value="PRK11824.1"/>
    <property type="match status" value="1"/>
</dbReference>
<dbReference type="PANTHER" id="PTHR11252">
    <property type="entry name" value="POLYRIBONUCLEOTIDE NUCLEOTIDYLTRANSFERASE"/>
    <property type="match status" value="1"/>
</dbReference>
<organism evidence="9 10">
    <name type="scientific">Campylobacter anatolicus</name>
    <dbReference type="NCBI Taxonomy" id="2829105"/>
    <lineage>
        <taxon>Bacteria</taxon>
        <taxon>Pseudomonadati</taxon>
        <taxon>Campylobacterota</taxon>
        <taxon>Epsilonproteobacteria</taxon>
        <taxon>Campylobacterales</taxon>
        <taxon>Campylobacteraceae</taxon>
        <taxon>Campylobacter</taxon>
    </lineage>
</organism>
<dbReference type="SMART" id="SM00316">
    <property type="entry name" value="S1"/>
    <property type="match status" value="1"/>
</dbReference>
<dbReference type="SMART" id="SM00322">
    <property type="entry name" value="KH"/>
    <property type="match status" value="1"/>
</dbReference>
<dbReference type="CDD" id="cd11364">
    <property type="entry name" value="RNase_PH_PNPase_2"/>
    <property type="match status" value="1"/>
</dbReference>
<evidence type="ECO:0000259" key="8">
    <source>
        <dbReference type="PROSITE" id="PS50126"/>
    </source>
</evidence>
<proteinExistence type="inferred from homology"/>
<dbReference type="InterPro" id="IPR001247">
    <property type="entry name" value="ExoRNase_PH_dom1"/>
</dbReference>
<comment type="subcellular location">
    <subcellularLocation>
        <location evidence="7">Cytoplasm</location>
    </subcellularLocation>
</comment>
<feature type="domain" description="S1 motif" evidence="8">
    <location>
        <begin position="673"/>
        <end position="732"/>
    </location>
</feature>
<dbReference type="Pfam" id="PF00575">
    <property type="entry name" value="S1"/>
    <property type="match status" value="1"/>
</dbReference>
<protein>
    <recommendedName>
        <fullName evidence="7">Polyribonucleotide nucleotidyltransferase</fullName>
        <ecNumber evidence="7">2.7.7.8</ecNumber>
    </recommendedName>
    <alternativeName>
        <fullName evidence="7">Polynucleotide phosphorylase</fullName>
        <shortName evidence="7">PNPase</shortName>
    </alternativeName>
</protein>
<dbReference type="Pfam" id="PF00013">
    <property type="entry name" value="KH_1"/>
    <property type="match status" value="1"/>
</dbReference>
<dbReference type="PROSITE" id="PS50126">
    <property type="entry name" value="S1"/>
    <property type="match status" value="1"/>
</dbReference>
<dbReference type="PANTHER" id="PTHR11252:SF0">
    <property type="entry name" value="POLYRIBONUCLEOTIDE NUCLEOTIDYLTRANSFERASE 1, MITOCHONDRIAL"/>
    <property type="match status" value="1"/>
</dbReference>
<evidence type="ECO:0000256" key="7">
    <source>
        <dbReference type="HAMAP-Rule" id="MF_01595"/>
    </source>
</evidence>
<feature type="binding site" evidence="7">
    <location>
        <position position="515"/>
    </location>
    <ligand>
        <name>Mg(2+)</name>
        <dbReference type="ChEBI" id="CHEBI:18420"/>
    </ligand>
</feature>
<dbReference type="InterPro" id="IPR036345">
    <property type="entry name" value="ExoRNase_PH_dom2_sf"/>
</dbReference>
<dbReference type="Gene3D" id="3.30.230.70">
    <property type="entry name" value="GHMP Kinase, N-terminal domain"/>
    <property type="match status" value="2"/>
</dbReference>
<comment type="caution">
    <text evidence="9">The sequence shown here is derived from an EMBL/GenBank/DDBJ whole genome shotgun (WGS) entry which is preliminary data.</text>
</comment>
<dbReference type="RefSeq" id="WP_212141362.1">
    <property type="nucleotide sequence ID" value="NZ_JAGSSW010000001.1"/>
</dbReference>
<dbReference type="InterPro" id="IPR015848">
    <property type="entry name" value="PNPase_PH_RNA-bd_bac/org-type"/>
</dbReference>
<comment type="catalytic activity">
    <reaction evidence="7">
        <text>RNA(n+1) + phosphate = RNA(n) + a ribonucleoside 5'-diphosphate</text>
        <dbReference type="Rhea" id="RHEA:22096"/>
        <dbReference type="Rhea" id="RHEA-COMP:14527"/>
        <dbReference type="Rhea" id="RHEA-COMP:17342"/>
        <dbReference type="ChEBI" id="CHEBI:43474"/>
        <dbReference type="ChEBI" id="CHEBI:57930"/>
        <dbReference type="ChEBI" id="CHEBI:140395"/>
        <dbReference type="EC" id="2.7.7.8"/>
    </reaction>
</comment>
<comment type="cofactor">
    <cofactor evidence="7">
        <name>Mg(2+)</name>
        <dbReference type="ChEBI" id="CHEBI:18420"/>
    </cofactor>
</comment>
<dbReference type="InterPro" id="IPR027408">
    <property type="entry name" value="PNPase/RNase_PH_dom_sf"/>
</dbReference>
<dbReference type="InterPro" id="IPR004087">
    <property type="entry name" value="KH_dom"/>
</dbReference>
<evidence type="ECO:0000256" key="6">
    <source>
        <dbReference type="ARBA" id="ARBA00022884"/>
    </source>
</evidence>
<dbReference type="InterPro" id="IPR012340">
    <property type="entry name" value="NA-bd_OB-fold"/>
</dbReference>
<dbReference type="GO" id="GO:0004654">
    <property type="term" value="F:polyribonucleotide nucleotidyltransferase activity"/>
    <property type="evidence" value="ECO:0007669"/>
    <property type="project" value="UniProtKB-EC"/>
</dbReference>
<evidence type="ECO:0000256" key="3">
    <source>
        <dbReference type="ARBA" id="ARBA00022679"/>
    </source>
</evidence>
<dbReference type="InterPro" id="IPR020568">
    <property type="entry name" value="Ribosomal_Su5_D2-typ_SF"/>
</dbReference>
<dbReference type="Gene3D" id="2.40.50.140">
    <property type="entry name" value="Nucleic acid-binding proteins"/>
    <property type="match status" value="1"/>
</dbReference>
<dbReference type="SUPFAM" id="SSF54211">
    <property type="entry name" value="Ribosomal protein S5 domain 2-like"/>
    <property type="match status" value="2"/>
</dbReference>
<evidence type="ECO:0000313" key="10">
    <source>
        <dbReference type="Proteomes" id="UP000682951"/>
    </source>
</evidence>
<keyword evidence="2 7" id="KW-0963">Cytoplasm</keyword>
<dbReference type="CDD" id="cd02393">
    <property type="entry name" value="KH-I_PNPase"/>
    <property type="match status" value="1"/>
</dbReference>
<dbReference type="InterPro" id="IPR003029">
    <property type="entry name" value="S1_domain"/>
</dbReference>
<dbReference type="Pfam" id="PF03726">
    <property type="entry name" value="PNPase"/>
    <property type="match status" value="1"/>
</dbReference>
<keyword evidence="5 7" id="KW-0460">Magnesium</keyword>
<dbReference type="Pfam" id="PF03725">
    <property type="entry name" value="RNase_PH_C"/>
    <property type="match status" value="2"/>
</dbReference>
<dbReference type="EC" id="2.7.7.8" evidence="7"/>
<evidence type="ECO:0000256" key="1">
    <source>
        <dbReference type="ARBA" id="ARBA00007404"/>
    </source>
</evidence>
<evidence type="ECO:0000256" key="4">
    <source>
        <dbReference type="ARBA" id="ARBA00022695"/>
    </source>
</evidence>
<comment type="similarity">
    <text evidence="1 7">Belongs to the polyribonucleotide nucleotidyltransferase family.</text>
</comment>
<name>A0ABS5HFN5_9BACT</name>
<dbReference type="SUPFAM" id="SSF54791">
    <property type="entry name" value="Eukaryotic type KH-domain (KH-domain type I)"/>
    <property type="match status" value="1"/>
</dbReference>
<feature type="binding site" evidence="7">
    <location>
        <position position="521"/>
    </location>
    <ligand>
        <name>Mg(2+)</name>
        <dbReference type="ChEBI" id="CHEBI:18420"/>
    </ligand>
</feature>
<reference evidence="9 10" key="1">
    <citation type="submission" date="2021-04" db="EMBL/GenBank/DDBJ databases">
        <title>Molecular and phenotypic characterization and identification of bacterial isolates recovered from the Anatolian ground squirrels (Spermophilus xanthoprymnus) and which have the potential to form a new species in the Campylobacter genus.</title>
        <authorList>
            <person name="Aydin F."/>
            <person name="Abay S."/>
            <person name="Kayman T."/>
            <person name="Karakaya E."/>
            <person name="Mustak H.K."/>
            <person name="Mustak I.B."/>
            <person name="Bilgin N."/>
            <person name="Duzler A."/>
            <person name="Sahin O."/>
            <person name="Guran O."/>
            <person name="Saticioglu I.B."/>
        </authorList>
    </citation>
    <scope>NUCLEOTIDE SEQUENCE [LARGE SCALE GENOMIC DNA]</scope>
    <source>
        <strain evidence="10">faydin-G24</strain>
    </source>
</reference>
<dbReference type="InterPro" id="IPR004088">
    <property type="entry name" value="KH_dom_type_1"/>
</dbReference>
<dbReference type="InterPro" id="IPR012162">
    <property type="entry name" value="PNPase"/>
</dbReference>
<evidence type="ECO:0000256" key="5">
    <source>
        <dbReference type="ARBA" id="ARBA00022842"/>
    </source>
</evidence>
<evidence type="ECO:0000313" key="9">
    <source>
        <dbReference type="EMBL" id="MBR8463089.1"/>
    </source>
</evidence>
<accession>A0ABS5HFN5</accession>
<keyword evidence="6 7" id="KW-0694">RNA-binding</keyword>
<dbReference type="SUPFAM" id="SSF55666">
    <property type="entry name" value="Ribonuclease PH domain 2-like"/>
    <property type="match status" value="2"/>
</dbReference>